<feature type="coiled-coil region" evidence="1">
    <location>
        <begin position="35"/>
        <end position="69"/>
    </location>
</feature>
<comment type="caution">
    <text evidence="2">The sequence shown here is derived from an EMBL/GenBank/DDBJ whole genome shotgun (WGS) entry which is preliminary data.</text>
</comment>
<organism evidence="2 3">
    <name type="scientific">Banduia mediterranea</name>
    <dbReference type="NCBI Taxonomy" id="3075609"/>
    <lineage>
        <taxon>Bacteria</taxon>
        <taxon>Pseudomonadati</taxon>
        <taxon>Pseudomonadota</taxon>
        <taxon>Gammaproteobacteria</taxon>
        <taxon>Nevskiales</taxon>
        <taxon>Algiphilaceae</taxon>
        <taxon>Banduia</taxon>
    </lineage>
</organism>
<dbReference type="Gene3D" id="1.20.1270.70">
    <property type="entry name" value="Designed single chain three-helix bundle"/>
    <property type="match status" value="1"/>
</dbReference>
<evidence type="ECO:0000313" key="2">
    <source>
        <dbReference type="EMBL" id="MDT0496867.1"/>
    </source>
</evidence>
<dbReference type="EMBL" id="JAVRIC010000006">
    <property type="protein sequence ID" value="MDT0496867.1"/>
    <property type="molecule type" value="Genomic_DNA"/>
</dbReference>
<keyword evidence="1" id="KW-0175">Coiled coil</keyword>
<gene>
    <name evidence="2" type="ORF">RM530_05750</name>
</gene>
<dbReference type="Proteomes" id="UP001254608">
    <property type="component" value="Unassembled WGS sequence"/>
</dbReference>
<accession>A0ABU2WG62</accession>
<evidence type="ECO:0000256" key="1">
    <source>
        <dbReference type="SAM" id="Coils"/>
    </source>
</evidence>
<evidence type="ECO:0000313" key="3">
    <source>
        <dbReference type="Proteomes" id="UP001254608"/>
    </source>
</evidence>
<reference evidence="2 3" key="1">
    <citation type="submission" date="2023-09" db="EMBL/GenBank/DDBJ databases">
        <authorList>
            <person name="Rey-Velasco X."/>
        </authorList>
    </citation>
    <scope>NUCLEOTIDE SEQUENCE [LARGE SCALE GENOMIC DNA]</scope>
    <source>
        <strain evidence="2 3">W345</strain>
    </source>
</reference>
<dbReference type="SUPFAM" id="SSF57997">
    <property type="entry name" value="Tropomyosin"/>
    <property type="match status" value="1"/>
</dbReference>
<keyword evidence="3" id="KW-1185">Reference proteome</keyword>
<sequence>MSKVETPNLVLEHLRYIRSVVDRTDATVSELRVRVGHLEEQYASMSRRIDRIDERVERIERRLDLVDTE</sequence>
<proteinExistence type="predicted"/>
<dbReference type="RefSeq" id="WP_311364261.1">
    <property type="nucleotide sequence ID" value="NZ_JAVRIC010000006.1"/>
</dbReference>
<protein>
    <submittedName>
        <fullName evidence="2">Uncharacterized protein</fullName>
    </submittedName>
</protein>
<name>A0ABU2WG62_9GAMM</name>